<accession>A0A4Q2V9R4</accession>
<evidence type="ECO:0000256" key="1">
    <source>
        <dbReference type="SAM" id="SignalP"/>
    </source>
</evidence>
<sequence length="110" mass="11709">MVSLRSALSAVAMAVSTAAITVNVYSDGDCTQYATSFNPVENGCYNWDWEGSNSDLVTDWLNGCKNCVCRFYKQPNCDGTTAGQSATRDGQCVSSGGGFKSVFCLNPAHI</sequence>
<evidence type="ECO:0000313" key="2">
    <source>
        <dbReference type="EMBL" id="RYC80737.1"/>
    </source>
</evidence>
<gene>
    <name evidence="2" type="ORF">BFJ63_vAg16372</name>
</gene>
<keyword evidence="1" id="KW-0732">Signal</keyword>
<feature type="signal peptide" evidence="1">
    <location>
        <begin position="1"/>
        <end position="19"/>
    </location>
</feature>
<proteinExistence type="predicted"/>
<name>A0A4Q2V9R4_FUSOX</name>
<dbReference type="EMBL" id="MQTW01000327">
    <property type="protein sequence ID" value="RYC80737.1"/>
    <property type="molecule type" value="Genomic_DNA"/>
</dbReference>
<dbReference type="Proteomes" id="UP000290540">
    <property type="component" value="Unassembled WGS sequence"/>
</dbReference>
<evidence type="ECO:0008006" key="4">
    <source>
        <dbReference type="Google" id="ProtNLM"/>
    </source>
</evidence>
<dbReference type="AlphaFoldDB" id="A0A4Q2V9R4"/>
<protein>
    <recommendedName>
        <fullName evidence="4">Small secreted protein</fullName>
    </recommendedName>
</protein>
<feature type="chain" id="PRO_5020649234" description="Small secreted protein" evidence="1">
    <location>
        <begin position="20"/>
        <end position="110"/>
    </location>
</feature>
<reference evidence="2 3" key="1">
    <citation type="submission" date="2016-12" db="EMBL/GenBank/DDBJ databases">
        <title>Draft genome sequence of Fusarium oxysporum causing rot on Narcissus.</title>
        <authorList>
            <person name="Armitage A.D."/>
            <person name="Taylor A."/>
            <person name="Clarkson J.P."/>
            <person name="Harrison R.J."/>
            <person name="Jackson A.C."/>
        </authorList>
    </citation>
    <scope>NUCLEOTIDE SEQUENCE [LARGE SCALE GENOMIC DNA]</scope>
    <source>
        <strain evidence="2 3">N139</strain>
    </source>
</reference>
<organism evidence="2 3">
    <name type="scientific">Fusarium oxysporum f. sp. narcissi</name>
    <dbReference type="NCBI Taxonomy" id="451672"/>
    <lineage>
        <taxon>Eukaryota</taxon>
        <taxon>Fungi</taxon>
        <taxon>Dikarya</taxon>
        <taxon>Ascomycota</taxon>
        <taxon>Pezizomycotina</taxon>
        <taxon>Sordariomycetes</taxon>
        <taxon>Hypocreomycetidae</taxon>
        <taxon>Hypocreales</taxon>
        <taxon>Nectriaceae</taxon>
        <taxon>Fusarium</taxon>
        <taxon>Fusarium oxysporum species complex</taxon>
    </lineage>
</organism>
<evidence type="ECO:0000313" key="3">
    <source>
        <dbReference type="Proteomes" id="UP000290540"/>
    </source>
</evidence>
<comment type="caution">
    <text evidence="2">The sequence shown here is derived from an EMBL/GenBank/DDBJ whole genome shotgun (WGS) entry which is preliminary data.</text>
</comment>